<sequence length="137" mass="16049">MKVNIKKLLYNKALKEFPLTKQCQSYTNYHTPNLDSYTALLAMLNSVFIPYQAYTNTDKYSFINTQTNLVTIFNKNDFFTSFLIPAASHHIRFTPDTEDWDNIVFHNDFKNDEFTCITSSKIEMACEDMVVFDDQCH</sequence>
<keyword evidence="2" id="KW-1185">Reference proteome</keyword>
<gene>
    <name evidence="1" type="ORF">PN36_17335</name>
</gene>
<evidence type="ECO:0000313" key="2">
    <source>
        <dbReference type="Proteomes" id="UP000030428"/>
    </source>
</evidence>
<reference evidence="1 2" key="1">
    <citation type="journal article" date="2016" name="Front. Microbiol.">
        <title>Single-Cell (Meta-)Genomics of a Dimorphic Candidatus Thiomargarita nelsonii Reveals Genomic Plasticity.</title>
        <authorList>
            <person name="Flood B.E."/>
            <person name="Fliss P."/>
            <person name="Jones D.S."/>
            <person name="Dick G.J."/>
            <person name="Jain S."/>
            <person name="Kaster A.K."/>
            <person name="Winkel M."/>
            <person name="Mussmann M."/>
            <person name="Bailey J."/>
        </authorList>
    </citation>
    <scope>NUCLEOTIDE SEQUENCE [LARGE SCALE GENOMIC DNA]</scope>
    <source>
        <strain evidence="1">Hydrate Ridge</strain>
    </source>
</reference>
<comment type="caution">
    <text evidence="1">The sequence shown here is derived from an EMBL/GenBank/DDBJ whole genome shotgun (WGS) entry which is preliminary data.</text>
</comment>
<organism evidence="1 2">
    <name type="scientific">Candidatus Thiomargarita nelsonii</name>
    <dbReference type="NCBI Taxonomy" id="1003181"/>
    <lineage>
        <taxon>Bacteria</taxon>
        <taxon>Pseudomonadati</taxon>
        <taxon>Pseudomonadota</taxon>
        <taxon>Gammaproteobacteria</taxon>
        <taxon>Thiotrichales</taxon>
        <taxon>Thiotrichaceae</taxon>
        <taxon>Thiomargarita</taxon>
    </lineage>
</organism>
<accession>A0A0A6PB69</accession>
<name>A0A0A6PB69_9GAMM</name>
<dbReference type="Proteomes" id="UP000030428">
    <property type="component" value="Unassembled WGS sequence"/>
</dbReference>
<evidence type="ECO:0000313" key="1">
    <source>
        <dbReference type="EMBL" id="KHD07913.1"/>
    </source>
</evidence>
<proteinExistence type="predicted"/>
<dbReference type="AlphaFoldDB" id="A0A0A6PB69"/>
<protein>
    <submittedName>
        <fullName evidence="1">Uncharacterized protein</fullName>
    </submittedName>
</protein>
<dbReference type="EMBL" id="JSZA02000066">
    <property type="protein sequence ID" value="KHD07913.1"/>
    <property type="molecule type" value="Genomic_DNA"/>
</dbReference>